<evidence type="ECO:0000256" key="6">
    <source>
        <dbReference type="SAM" id="Phobius"/>
    </source>
</evidence>
<keyword evidence="9" id="KW-1185">Reference proteome</keyword>
<dbReference type="OrthoDB" id="9815286at2"/>
<keyword evidence="3 6" id="KW-0812">Transmembrane</keyword>
<proteinExistence type="predicted"/>
<evidence type="ECO:0000256" key="4">
    <source>
        <dbReference type="ARBA" id="ARBA00022989"/>
    </source>
</evidence>
<sequence length="66" mass="7311">MKRLYRTVNDRKLAGVCGGLGDYFNIDPTLVRIIALIALIFGNIATVLAYVIGIFIIPNETDRRDG</sequence>
<keyword evidence="5 6" id="KW-0472">Membrane</keyword>
<evidence type="ECO:0000256" key="1">
    <source>
        <dbReference type="ARBA" id="ARBA00004162"/>
    </source>
</evidence>
<protein>
    <recommendedName>
        <fullName evidence="7">Phage shock protein PspC N-terminal domain-containing protein</fullName>
    </recommendedName>
</protein>
<dbReference type="RefSeq" id="WP_110521097.1">
    <property type="nucleotide sequence ID" value="NZ_PDOF01000003.1"/>
</dbReference>
<dbReference type="GO" id="GO:0005886">
    <property type="term" value="C:plasma membrane"/>
    <property type="evidence" value="ECO:0007669"/>
    <property type="project" value="UniProtKB-SubCell"/>
</dbReference>
<name>A0A2W0H6T9_9BACI</name>
<dbReference type="PANTHER" id="PTHR33885">
    <property type="entry name" value="PHAGE SHOCK PROTEIN C"/>
    <property type="match status" value="1"/>
</dbReference>
<evidence type="ECO:0000256" key="5">
    <source>
        <dbReference type="ARBA" id="ARBA00023136"/>
    </source>
</evidence>
<evidence type="ECO:0000313" key="9">
    <source>
        <dbReference type="Proteomes" id="UP000248066"/>
    </source>
</evidence>
<dbReference type="AlphaFoldDB" id="A0A2W0H6T9"/>
<dbReference type="InterPro" id="IPR007168">
    <property type="entry name" value="Phageshock_PspC_N"/>
</dbReference>
<comment type="subcellular location">
    <subcellularLocation>
        <location evidence="1">Cell membrane</location>
        <topology evidence="1">Single-pass membrane protein</topology>
    </subcellularLocation>
</comment>
<keyword evidence="4 6" id="KW-1133">Transmembrane helix</keyword>
<reference evidence="8 9" key="1">
    <citation type="submission" date="2017-10" db="EMBL/GenBank/DDBJ databases">
        <title>Bacillus sp. nov., a halophilic bacterium isolated from a Yangshapao Lake.</title>
        <authorList>
            <person name="Wang H."/>
        </authorList>
    </citation>
    <scope>NUCLEOTIDE SEQUENCE [LARGE SCALE GENOMIC DNA]</scope>
    <source>
        <strain evidence="8 9">YSP-3</strain>
    </source>
</reference>
<dbReference type="Proteomes" id="UP000248066">
    <property type="component" value="Unassembled WGS sequence"/>
</dbReference>
<accession>A0A2W0H6T9</accession>
<evidence type="ECO:0000256" key="3">
    <source>
        <dbReference type="ARBA" id="ARBA00022692"/>
    </source>
</evidence>
<organism evidence="8 9">
    <name type="scientific">Alteribacter lacisalsi</name>
    <dbReference type="NCBI Taxonomy" id="2045244"/>
    <lineage>
        <taxon>Bacteria</taxon>
        <taxon>Bacillati</taxon>
        <taxon>Bacillota</taxon>
        <taxon>Bacilli</taxon>
        <taxon>Bacillales</taxon>
        <taxon>Bacillaceae</taxon>
        <taxon>Alteribacter</taxon>
    </lineage>
</organism>
<evidence type="ECO:0000259" key="7">
    <source>
        <dbReference type="Pfam" id="PF04024"/>
    </source>
</evidence>
<feature type="domain" description="Phage shock protein PspC N-terminal" evidence="7">
    <location>
        <begin position="2"/>
        <end position="60"/>
    </location>
</feature>
<dbReference type="InterPro" id="IPR052027">
    <property type="entry name" value="PspC"/>
</dbReference>
<keyword evidence="2" id="KW-1003">Cell membrane</keyword>
<gene>
    <name evidence="8" type="ORF">CR205_15660</name>
</gene>
<dbReference type="Pfam" id="PF04024">
    <property type="entry name" value="PspC"/>
    <property type="match status" value="1"/>
</dbReference>
<dbReference type="EMBL" id="PDOF01000003">
    <property type="protein sequence ID" value="PYZ95820.1"/>
    <property type="molecule type" value="Genomic_DNA"/>
</dbReference>
<feature type="transmembrane region" description="Helical" evidence="6">
    <location>
        <begin position="33"/>
        <end position="57"/>
    </location>
</feature>
<evidence type="ECO:0000256" key="2">
    <source>
        <dbReference type="ARBA" id="ARBA00022475"/>
    </source>
</evidence>
<dbReference type="PANTHER" id="PTHR33885:SF3">
    <property type="entry name" value="PHAGE SHOCK PROTEIN C"/>
    <property type="match status" value="1"/>
</dbReference>
<evidence type="ECO:0000313" key="8">
    <source>
        <dbReference type="EMBL" id="PYZ95820.1"/>
    </source>
</evidence>
<comment type="caution">
    <text evidence="8">The sequence shown here is derived from an EMBL/GenBank/DDBJ whole genome shotgun (WGS) entry which is preliminary data.</text>
</comment>